<protein>
    <recommendedName>
        <fullName evidence="3">Sulfotransferase family protein</fullName>
    </recommendedName>
</protein>
<dbReference type="PANTHER" id="PTHR36978">
    <property type="entry name" value="P-LOOP CONTAINING NUCLEOTIDE TRIPHOSPHATE HYDROLASE"/>
    <property type="match status" value="1"/>
</dbReference>
<evidence type="ECO:0000313" key="1">
    <source>
        <dbReference type="EMBL" id="MBE9078318.1"/>
    </source>
</evidence>
<dbReference type="EMBL" id="JADEXG010000030">
    <property type="protein sequence ID" value="MBE9078318.1"/>
    <property type="molecule type" value="Genomic_DNA"/>
</dbReference>
<dbReference type="InterPro" id="IPR040632">
    <property type="entry name" value="Sulfotransfer_4"/>
</dbReference>
<proteinExistence type="predicted"/>
<accession>A0A8J7AWB5</accession>
<evidence type="ECO:0000313" key="2">
    <source>
        <dbReference type="Proteomes" id="UP000636505"/>
    </source>
</evidence>
<dbReference type="InterPro" id="IPR027417">
    <property type="entry name" value="P-loop_NTPase"/>
</dbReference>
<dbReference type="Gene3D" id="3.40.50.300">
    <property type="entry name" value="P-loop containing nucleotide triphosphate hydrolases"/>
    <property type="match status" value="1"/>
</dbReference>
<comment type="caution">
    <text evidence="1">The sequence shown here is derived from an EMBL/GenBank/DDBJ whole genome shotgun (WGS) entry which is preliminary data.</text>
</comment>
<dbReference type="PANTHER" id="PTHR36978:SF4">
    <property type="entry name" value="P-LOOP CONTAINING NUCLEOSIDE TRIPHOSPHATE HYDROLASE PROTEIN"/>
    <property type="match status" value="1"/>
</dbReference>
<dbReference type="AlphaFoldDB" id="A0A8J7AWB5"/>
<dbReference type="Pfam" id="PF17784">
    <property type="entry name" value="Sulfotransfer_4"/>
    <property type="match status" value="1"/>
</dbReference>
<reference evidence="1" key="1">
    <citation type="submission" date="2020-10" db="EMBL/GenBank/DDBJ databases">
        <authorList>
            <person name="Castelo-Branco R."/>
            <person name="Eusebio N."/>
            <person name="Adriana R."/>
            <person name="Vieira A."/>
            <person name="Brugerolle De Fraissinette N."/>
            <person name="Rezende De Castro R."/>
            <person name="Schneider M.P."/>
            <person name="Vasconcelos V."/>
            <person name="Leao P.N."/>
        </authorList>
    </citation>
    <scope>NUCLEOTIDE SEQUENCE</scope>
    <source>
        <strain evidence="1">LEGE 07310</strain>
    </source>
</reference>
<name>A0A8J7AWB5_9CYAN</name>
<keyword evidence="2" id="KW-1185">Reference proteome</keyword>
<dbReference type="Proteomes" id="UP000636505">
    <property type="component" value="Unassembled WGS sequence"/>
</dbReference>
<gene>
    <name evidence="1" type="ORF">IQ241_13620</name>
</gene>
<organism evidence="1 2">
    <name type="scientific">Vasconcelosia minhoensis LEGE 07310</name>
    <dbReference type="NCBI Taxonomy" id="915328"/>
    <lineage>
        <taxon>Bacteria</taxon>
        <taxon>Bacillati</taxon>
        <taxon>Cyanobacteriota</taxon>
        <taxon>Cyanophyceae</taxon>
        <taxon>Nodosilineales</taxon>
        <taxon>Cymatolegaceae</taxon>
        <taxon>Vasconcelosia</taxon>
        <taxon>Vasconcelosia minhoensis</taxon>
    </lineage>
</organism>
<evidence type="ECO:0008006" key="3">
    <source>
        <dbReference type="Google" id="ProtNLM"/>
    </source>
</evidence>
<dbReference type="RefSeq" id="WP_193908026.1">
    <property type="nucleotide sequence ID" value="NZ_JADEXG010000030.1"/>
</dbReference>
<sequence>MSKVFGIGWAKTGTSTLGKCFEILGFDHQSQNLGLAKDLAKPDLSRIMALAQEKETFEDWPWIILYKELDQAFPGSRFILTQREPDQWIRSYKNMLANQGGESEELNEIRRILYGLPFPQVSREAMIQRYRRHNDEVTDYFRDRSDSLLVVNWGKGDGWKELCEFLDKPIPAQPFPHTNKGKYYRKTISSRVQNKLRAWLK</sequence>
<dbReference type="SUPFAM" id="SSF52540">
    <property type="entry name" value="P-loop containing nucleoside triphosphate hydrolases"/>
    <property type="match status" value="1"/>
</dbReference>